<dbReference type="EMBL" id="LR743603">
    <property type="protein sequence ID" value="CAA2633435.1"/>
    <property type="molecule type" value="Genomic_DNA"/>
</dbReference>
<proteinExistence type="predicted"/>
<feature type="region of interest" description="Disordered" evidence="1">
    <location>
        <begin position="1"/>
        <end position="25"/>
    </location>
</feature>
<organism evidence="2">
    <name type="scientific">Spirodela intermedia</name>
    <name type="common">Intermediate duckweed</name>
    <dbReference type="NCBI Taxonomy" id="51605"/>
    <lineage>
        <taxon>Eukaryota</taxon>
        <taxon>Viridiplantae</taxon>
        <taxon>Streptophyta</taxon>
        <taxon>Embryophyta</taxon>
        <taxon>Tracheophyta</taxon>
        <taxon>Spermatophyta</taxon>
        <taxon>Magnoliopsida</taxon>
        <taxon>Liliopsida</taxon>
        <taxon>Araceae</taxon>
        <taxon>Lemnoideae</taxon>
        <taxon>Spirodela</taxon>
    </lineage>
</organism>
<keyword evidence="3" id="KW-1185">Reference proteome</keyword>
<feature type="compositionally biased region" description="Polar residues" evidence="1">
    <location>
        <begin position="11"/>
        <end position="25"/>
    </location>
</feature>
<protein>
    <submittedName>
        <fullName evidence="2">Uncharacterized protein</fullName>
    </submittedName>
</protein>
<feature type="compositionally biased region" description="Acidic residues" evidence="1">
    <location>
        <begin position="1"/>
        <end position="10"/>
    </location>
</feature>
<dbReference type="AlphaFoldDB" id="A0A7I8JQX6"/>
<reference evidence="2 3" key="1">
    <citation type="submission" date="2019-12" db="EMBL/GenBank/DDBJ databases">
        <authorList>
            <person name="Scholz U."/>
            <person name="Mascher M."/>
            <person name="Fiebig A."/>
        </authorList>
    </citation>
    <scope>NUCLEOTIDE SEQUENCE</scope>
</reference>
<dbReference type="EMBL" id="CACRZD030000016">
    <property type="protein sequence ID" value="CAA6672546.1"/>
    <property type="molecule type" value="Genomic_DNA"/>
</dbReference>
<evidence type="ECO:0000313" key="3">
    <source>
        <dbReference type="Proteomes" id="UP001189122"/>
    </source>
</evidence>
<evidence type="ECO:0000256" key="1">
    <source>
        <dbReference type="SAM" id="MobiDB-lite"/>
    </source>
</evidence>
<evidence type="ECO:0000313" key="2">
    <source>
        <dbReference type="EMBL" id="CAA2633435.1"/>
    </source>
</evidence>
<sequence length="25" mass="3127">MNEYSEDDESNQLTWKNHPNFSRRE</sequence>
<name>A0A7I8JQX6_SPIIN</name>
<gene>
    <name evidence="2" type="ORF">SI7747_16018957</name>
</gene>
<accession>A0A7I8JQX6</accession>
<dbReference type="Proteomes" id="UP001189122">
    <property type="component" value="Unassembled WGS sequence"/>
</dbReference>